<dbReference type="HAMAP" id="MF_01014">
    <property type="entry name" value="HisA"/>
    <property type="match status" value="1"/>
</dbReference>
<evidence type="ECO:0000256" key="1">
    <source>
        <dbReference type="ARBA" id="ARBA00000901"/>
    </source>
</evidence>
<evidence type="ECO:0000256" key="9">
    <source>
        <dbReference type="HAMAP-Rule" id="MF_01014"/>
    </source>
</evidence>
<organism evidence="11 12">
    <name type="scientific">Arcticibacter svalbardensis MN12-7</name>
    <dbReference type="NCBI Taxonomy" id="1150600"/>
    <lineage>
        <taxon>Bacteria</taxon>
        <taxon>Pseudomonadati</taxon>
        <taxon>Bacteroidota</taxon>
        <taxon>Sphingobacteriia</taxon>
        <taxon>Sphingobacteriales</taxon>
        <taxon>Sphingobacteriaceae</taxon>
        <taxon>Arcticibacter</taxon>
    </lineage>
</organism>
<keyword evidence="5 9" id="KW-0963">Cytoplasm</keyword>
<dbReference type="RefSeq" id="WP_016196254.1">
    <property type="nucleotide sequence ID" value="NZ_AQPN01000104.1"/>
</dbReference>
<proteinExistence type="inferred from homology"/>
<keyword evidence="12" id="KW-1185">Reference proteome</keyword>
<evidence type="ECO:0000313" key="12">
    <source>
        <dbReference type="Proteomes" id="UP000014174"/>
    </source>
</evidence>
<dbReference type="STRING" id="1150600.ADIARSV_3023"/>
<evidence type="ECO:0000256" key="7">
    <source>
        <dbReference type="ARBA" id="ARBA00023102"/>
    </source>
</evidence>
<dbReference type="GO" id="GO:0000105">
    <property type="term" value="P:L-histidine biosynthetic process"/>
    <property type="evidence" value="ECO:0007669"/>
    <property type="project" value="UniProtKB-UniRule"/>
</dbReference>
<comment type="pathway">
    <text evidence="3 9">Amino-acid biosynthesis; L-histidine biosynthesis; L-histidine from 5-phospho-alpha-D-ribose 1-diphosphate: step 4/9.</text>
</comment>
<evidence type="ECO:0000256" key="3">
    <source>
        <dbReference type="ARBA" id="ARBA00005133"/>
    </source>
</evidence>
<dbReference type="GO" id="GO:0005737">
    <property type="term" value="C:cytoplasm"/>
    <property type="evidence" value="ECO:0007669"/>
    <property type="project" value="UniProtKB-SubCell"/>
</dbReference>
<dbReference type="Proteomes" id="UP000014174">
    <property type="component" value="Unassembled WGS sequence"/>
</dbReference>
<dbReference type="InterPro" id="IPR044524">
    <property type="entry name" value="Isoase_HisA-like"/>
</dbReference>
<name>R9GQH3_9SPHI</name>
<dbReference type="GO" id="GO:0003949">
    <property type="term" value="F:1-(5-phosphoribosyl)-5-[(5-phosphoribosylamino)methylideneamino]imidazole-4-carboxamide isomerase activity"/>
    <property type="evidence" value="ECO:0007669"/>
    <property type="project" value="UniProtKB-UniRule"/>
</dbReference>
<comment type="catalytic activity">
    <reaction evidence="1 9">
        <text>1-(5-phospho-beta-D-ribosyl)-5-[(5-phospho-beta-D-ribosylamino)methylideneamino]imidazole-4-carboxamide = 5-[(5-phospho-1-deoxy-D-ribulos-1-ylimino)methylamino]-1-(5-phospho-beta-D-ribosyl)imidazole-4-carboxamide</text>
        <dbReference type="Rhea" id="RHEA:15469"/>
        <dbReference type="ChEBI" id="CHEBI:58435"/>
        <dbReference type="ChEBI" id="CHEBI:58525"/>
        <dbReference type="EC" id="5.3.1.16"/>
    </reaction>
</comment>
<dbReference type="PANTHER" id="PTHR43090">
    <property type="entry name" value="1-(5-PHOSPHORIBOSYL)-5-[(5-PHOSPHORIBOSYLAMINO)METHYLIDENEAMINO] IMIDAZOLE-4-CARBOXAMIDE ISOMERASE"/>
    <property type="match status" value="1"/>
</dbReference>
<dbReference type="SUPFAM" id="SSF51366">
    <property type="entry name" value="Ribulose-phoshate binding barrel"/>
    <property type="match status" value="1"/>
</dbReference>
<dbReference type="Pfam" id="PF00977">
    <property type="entry name" value="His_biosynth"/>
    <property type="match status" value="1"/>
</dbReference>
<evidence type="ECO:0000256" key="10">
    <source>
        <dbReference type="RuleBase" id="RU003657"/>
    </source>
</evidence>
<dbReference type="InterPro" id="IPR011060">
    <property type="entry name" value="RibuloseP-bd_barrel"/>
</dbReference>
<reference evidence="11 12" key="1">
    <citation type="journal article" date="2013" name="Genome Announc.">
        <title>Draft Genome Sequence of Arcticibacter svalbardensis Strain MN12-7T, a Member of the Family Sphingobacteriaceae Isolated from an Arctic Soil Sample.</title>
        <authorList>
            <person name="Shivaji S."/>
            <person name="Ara S."/>
            <person name="Prasad S."/>
            <person name="Manasa B.P."/>
            <person name="Begum Z."/>
            <person name="Singh A."/>
            <person name="Kumar Pinnaka A."/>
        </authorList>
    </citation>
    <scope>NUCLEOTIDE SEQUENCE [LARGE SCALE GENOMIC DNA]</scope>
    <source>
        <strain evidence="11 12">MN12-7</strain>
    </source>
</reference>
<dbReference type="PANTHER" id="PTHR43090:SF2">
    <property type="entry name" value="1-(5-PHOSPHORIBOSYL)-5-[(5-PHOSPHORIBOSYLAMINO)METHYLIDENEAMINO] IMIDAZOLE-4-CARBOXAMIDE ISOMERASE"/>
    <property type="match status" value="1"/>
</dbReference>
<evidence type="ECO:0000256" key="5">
    <source>
        <dbReference type="ARBA" id="ARBA00022490"/>
    </source>
</evidence>
<dbReference type="InterPro" id="IPR023016">
    <property type="entry name" value="HisA/PriA"/>
</dbReference>
<protein>
    <recommendedName>
        <fullName evidence="9">1-(5-phosphoribosyl)-5-[(5-phosphoribosylamino)methylideneamino] imidazole-4-carboxamide isomerase</fullName>
        <ecNumber evidence="9">5.3.1.16</ecNumber>
    </recommendedName>
    <alternativeName>
        <fullName evidence="9">Phosphoribosylformimino-5-aminoimidazole carboxamide ribotide isomerase</fullName>
    </alternativeName>
</protein>
<dbReference type="FunFam" id="3.20.20.70:FF:000009">
    <property type="entry name" value="1-(5-phosphoribosyl)-5-[(5-phosphoribosylamino)methylideneamino] imidazole-4-carboxamide isomerase"/>
    <property type="match status" value="1"/>
</dbReference>
<dbReference type="UniPathway" id="UPA00031">
    <property type="reaction ID" value="UER00009"/>
</dbReference>
<evidence type="ECO:0000256" key="6">
    <source>
        <dbReference type="ARBA" id="ARBA00022605"/>
    </source>
</evidence>
<dbReference type="AlphaFoldDB" id="R9GQH3"/>
<gene>
    <name evidence="9" type="primary">hisA</name>
    <name evidence="11" type="ORF">ADIARSV_3023</name>
</gene>
<evidence type="ECO:0000313" key="11">
    <source>
        <dbReference type="EMBL" id="EOR93780.1"/>
    </source>
</evidence>
<dbReference type="OrthoDB" id="9807749at2"/>
<dbReference type="InterPro" id="IPR006062">
    <property type="entry name" value="His_biosynth"/>
</dbReference>
<accession>R9GQH3</accession>
<dbReference type="GO" id="GO:0000162">
    <property type="term" value="P:L-tryptophan biosynthetic process"/>
    <property type="evidence" value="ECO:0007669"/>
    <property type="project" value="TreeGrafter"/>
</dbReference>
<dbReference type="CDD" id="cd04732">
    <property type="entry name" value="HisA"/>
    <property type="match status" value="1"/>
</dbReference>
<dbReference type="EC" id="5.3.1.16" evidence="9"/>
<dbReference type="eggNOG" id="COG0106">
    <property type="taxonomic scope" value="Bacteria"/>
</dbReference>
<comment type="subcellular location">
    <subcellularLocation>
        <location evidence="2 9">Cytoplasm</location>
    </subcellularLocation>
</comment>
<evidence type="ECO:0000256" key="8">
    <source>
        <dbReference type="ARBA" id="ARBA00023235"/>
    </source>
</evidence>
<keyword evidence="8 9" id="KW-0413">Isomerase</keyword>
<keyword evidence="6 9" id="KW-0028">Amino-acid biosynthesis</keyword>
<feature type="active site" description="Proton acceptor" evidence="9">
    <location>
        <position position="8"/>
    </location>
</feature>
<evidence type="ECO:0000256" key="4">
    <source>
        <dbReference type="ARBA" id="ARBA00009667"/>
    </source>
</evidence>
<comment type="similarity">
    <text evidence="4 9 10">Belongs to the HisA/HisF family.</text>
</comment>
<sequence length="252" mass="28333">MYIIPAIDILDKKVVRLREGNYESATFYDVTLEEMIERYQSNGTEFVHIIDLNGAKGDFSNQEYLFDIIRNTEMKVQYGGGVRSIDMVKELIDAGIHRVIVGTQAITNPDFLLELSKSFNGKDQASSCQDQIVVAIDVLDEVIKYSGWMESSPIKLMDYVDKCLNLGFFRFLCTDINKDGKLGGAGVELYQKLLDHSPFIKLIASGGISSMEDIKAVKQYKVEACVVGKAIYEGHISIDEIKDWNLKSLISF</sequence>
<dbReference type="InterPro" id="IPR013785">
    <property type="entry name" value="Aldolase_TIM"/>
</dbReference>
<feature type="active site" description="Proton donor" evidence="9">
    <location>
        <position position="137"/>
    </location>
</feature>
<evidence type="ECO:0000256" key="2">
    <source>
        <dbReference type="ARBA" id="ARBA00004496"/>
    </source>
</evidence>
<dbReference type="PATRIC" id="fig|1150600.3.peg.2993"/>
<dbReference type="Gene3D" id="3.20.20.70">
    <property type="entry name" value="Aldolase class I"/>
    <property type="match status" value="1"/>
</dbReference>
<comment type="caution">
    <text evidence="11">The sequence shown here is derived from an EMBL/GenBank/DDBJ whole genome shotgun (WGS) entry which is preliminary data.</text>
</comment>
<keyword evidence="7 9" id="KW-0368">Histidine biosynthesis</keyword>
<dbReference type="EMBL" id="AQPN01000104">
    <property type="protein sequence ID" value="EOR93780.1"/>
    <property type="molecule type" value="Genomic_DNA"/>
</dbReference>